<comment type="subcellular location">
    <subcellularLocation>
        <location evidence="1">Cell membrane</location>
        <topology evidence="1">Multi-pass membrane protein</topology>
    </subcellularLocation>
</comment>
<accession>A0ABW3ZHG7</accession>
<dbReference type="PANTHER" id="PTHR30482:SF17">
    <property type="entry name" value="ABC TRANSPORTER ATP-BINDING PROTEIN"/>
    <property type="match status" value="1"/>
</dbReference>
<reference evidence="8" key="1">
    <citation type="journal article" date="2019" name="Int. J. Syst. Evol. Microbiol.">
        <title>The Global Catalogue of Microorganisms (GCM) 10K type strain sequencing project: providing services to taxonomists for standard genome sequencing and annotation.</title>
        <authorList>
            <consortium name="The Broad Institute Genomics Platform"/>
            <consortium name="The Broad Institute Genome Sequencing Center for Infectious Disease"/>
            <person name="Wu L."/>
            <person name="Ma J."/>
        </authorList>
    </citation>
    <scope>NUCLEOTIDE SEQUENCE [LARGE SCALE GENOMIC DNA]</scope>
    <source>
        <strain evidence="8">CCUG 62953</strain>
    </source>
</reference>
<feature type="transmembrane region" description="Helical" evidence="6">
    <location>
        <begin position="250"/>
        <end position="277"/>
    </location>
</feature>
<dbReference type="InterPro" id="IPR001851">
    <property type="entry name" value="ABC_transp_permease"/>
</dbReference>
<evidence type="ECO:0000256" key="6">
    <source>
        <dbReference type="SAM" id="Phobius"/>
    </source>
</evidence>
<dbReference type="PANTHER" id="PTHR30482">
    <property type="entry name" value="HIGH-AFFINITY BRANCHED-CHAIN AMINO ACID TRANSPORT SYSTEM PERMEASE"/>
    <property type="match status" value="1"/>
</dbReference>
<dbReference type="Proteomes" id="UP001597135">
    <property type="component" value="Unassembled WGS sequence"/>
</dbReference>
<feature type="transmembrane region" description="Helical" evidence="6">
    <location>
        <begin position="89"/>
        <end position="114"/>
    </location>
</feature>
<organism evidence="7 8">
    <name type="scientific">Litorisediminicola beolgyonensis</name>
    <dbReference type="NCBI Taxonomy" id="1173614"/>
    <lineage>
        <taxon>Bacteria</taxon>
        <taxon>Pseudomonadati</taxon>
        <taxon>Pseudomonadota</taxon>
        <taxon>Alphaproteobacteria</taxon>
        <taxon>Rhodobacterales</taxon>
        <taxon>Paracoccaceae</taxon>
        <taxon>Litorisediminicola</taxon>
    </lineage>
</organism>
<dbReference type="CDD" id="cd06581">
    <property type="entry name" value="TM_PBP1_LivM_like"/>
    <property type="match status" value="1"/>
</dbReference>
<protein>
    <submittedName>
        <fullName evidence="7">Branched-chain amino acid ABC transporter permease</fullName>
    </submittedName>
</protein>
<sequence>MTGAHRLGGVTRLDGGLIAGGACVLALLLATPLFGSALIVDKLTLLMIYVLLAVSWNLLAGFAGLVSVGHQTFIGLSGYFVLRLVETGLPPFAALLLGAVAVLLVAWPLSWIVLRLRAAEFAVAMWVIAETVRSVVMFDPLVQGETGRSLVTLNAMDAELRRTAIFLAAVIAAALGLVVSHRLLRGRLGGESQAIRDDEEAAASIGVDTMRVKRVIFLISAVGCAVAGSLWLASAITYQPRTAFGINWSVFMLFMVLVGGLGSFAGPIIGALVLFALQELFGDFGAWYLAGVRVVAILFALYAPRGVVGLLADRFGTEPLSMRKTLIKGAR</sequence>
<dbReference type="InterPro" id="IPR043428">
    <property type="entry name" value="LivM-like"/>
</dbReference>
<name>A0ABW3ZHG7_9RHOB</name>
<dbReference type="EMBL" id="JBHTMU010000008">
    <property type="protein sequence ID" value="MFD1342123.1"/>
    <property type="molecule type" value="Genomic_DNA"/>
</dbReference>
<feature type="transmembrane region" description="Helical" evidence="6">
    <location>
        <begin position="17"/>
        <end position="39"/>
    </location>
</feature>
<keyword evidence="2" id="KW-1003">Cell membrane</keyword>
<evidence type="ECO:0000313" key="8">
    <source>
        <dbReference type="Proteomes" id="UP001597135"/>
    </source>
</evidence>
<evidence type="ECO:0000256" key="4">
    <source>
        <dbReference type="ARBA" id="ARBA00022989"/>
    </source>
</evidence>
<keyword evidence="5 6" id="KW-0472">Membrane</keyword>
<feature type="transmembrane region" description="Helical" evidence="6">
    <location>
        <begin position="46"/>
        <end position="69"/>
    </location>
</feature>
<evidence type="ECO:0000256" key="2">
    <source>
        <dbReference type="ARBA" id="ARBA00022475"/>
    </source>
</evidence>
<comment type="caution">
    <text evidence="7">The sequence shown here is derived from an EMBL/GenBank/DDBJ whole genome shotgun (WGS) entry which is preliminary data.</text>
</comment>
<keyword evidence="8" id="KW-1185">Reference proteome</keyword>
<dbReference type="RefSeq" id="WP_386802182.1">
    <property type="nucleotide sequence ID" value="NZ_JBHTMU010000008.1"/>
</dbReference>
<feature type="transmembrane region" description="Helical" evidence="6">
    <location>
        <begin position="163"/>
        <end position="184"/>
    </location>
</feature>
<dbReference type="Pfam" id="PF02653">
    <property type="entry name" value="BPD_transp_2"/>
    <property type="match status" value="1"/>
</dbReference>
<proteinExistence type="predicted"/>
<evidence type="ECO:0000256" key="3">
    <source>
        <dbReference type="ARBA" id="ARBA00022692"/>
    </source>
</evidence>
<feature type="transmembrane region" description="Helical" evidence="6">
    <location>
        <begin position="121"/>
        <end position="143"/>
    </location>
</feature>
<evidence type="ECO:0000256" key="5">
    <source>
        <dbReference type="ARBA" id="ARBA00023136"/>
    </source>
</evidence>
<evidence type="ECO:0000313" key="7">
    <source>
        <dbReference type="EMBL" id="MFD1342123.1"/>
    </source>
</evidence>
<feature type="transmembrane region" description="Helical" evidence="6">
    <location>
        <begin position="284"/>
        <end position="303"/>
    </location>
</feature>
<gene>
    <name evidence="7" type="ORF">ACFQ4E_06810</name>
</gene>
<feature type="transmembrane region" description="Helical" evidence="6">
    <location>
        <begin position="215"/>
        <end position="238"/>
    </location>
</feature>
<evidence type="ECO:0000256" key="1">
    <source>
        <dbReference type="ARBA" id="ARBA00004651"/>
    </source>
</evidence>
<keyword evidence="4 6" id="KW-1133">Transmembrane helix</keyword>
<keyword evidence="3 6" id="KW-0812">Transmembrane</keyword>